<protein>
    <submittedName>
        <fullName evidence="1">Uncharacterized protein</fullName>
    </submittedName>
</protein>
<dbReference type="EMBL" id="JAPQKI010000005">
    <property type="protein sequence ID" value="KAJ5098304.1"/>
    <property type="molecule type" value="Genomic_DNA"/>
</dbReference>
<accession>A0A9W9FDT0</accession>
<dbReference type="GeneID" id="81356778"/>
<name>A0A9W9FDT0_9EURO</name>
<evidence type="ECO:0000313" key="1">
    <source>
        <dbReference type="EMBL" id="KAJ5098304.1"/>
    </source>
</evidence>
<dbReference type="AlphaFoldDB" id="A0A9W9FDT0"/>
<evidence type="ECO:0000313" key="2">
    <source>
        <dbReference type="Proteomes" id="UP001149074"/>
    </source>
</evidence>
<organism evidence="1 2">
    <name type="scientific">Penicillium argentinense</name>
    <dbReference type="NCBI Taxonomy" id="1131581"/>
    <lineage>
        <taxon>Eukaryota</taxon>
        <taxon>Fungi</taxon>
        <taxon>Dikarya</taxon>
        <taxon>Ascomycota</taxon>
        <taxon>Pezizomycotina</taxon>
        <taxon>Eurotiomycetes</taxon>
        <taxon>Eurotiomycetidae</taxon>
        <taxon>Eurotiales</taxon>
        <taxon>Aspergillaceae</taxon>
        <taxon>Penicillium</taxon>
    </lineage>
</organism>
<proteinExistence type="predicted"/>
<dbReference type="Proteomes" id="UP001149074">
    <property type="component" value="Unassembled WGS sequence"/>
</dbReference>
<reference evidence="1" key="1">
    <citation type="submission" date="2022-11" db="EMBL/GenBank/DDBJ databases">
        <authorList>
            <person name="Petersen C."/>
        </authorList>
    </citation>
    <scope>NUCLEOTIDE SEQUENCE</scope>
    <source>
        <strain evidence="1">IBT 30761</strain>
    </source>
</reference>
<comment type="caution">
    <text evidence="1">The sequence shown here is derived from an EMBL/GenBank/DDBJ whole genome shotgun (WGS) entry which is preliminary data.</text>
</comment>
<dbReference type="OrthoDB" id="76567at2759"/>
<sequence length="317" mass="35430">SVSSPFPHTSPFGQHVVSVPINSILLHPGYKGCRVGEDFGSPESLSPVEAARDCDSHLPFESRVPWCYLLPPFLSFDKLRTMSIFIVVSNISQPLQELLGGDRNPLEVSYRLTLDTQHQQALIRIMPSKAHERVMQSFSNELVLKLFEMGIRPRNYTMNAASRYHGKSCDKEAEQSLTPSGNLLTMTTGLRSFLKLVFLINMVILFHIQRSPERRVILKLYNLRSTNPRVTRGLEAEVGRTLLPDPALSQTVSSTVLQPQLAVKEIIVTLSNVENAPLGLEFESVMRRPPAPNTSEGNIIFTAEDLATCCRYAFPIP</sequence>
<feature type="non-terminal residue" evidence="1">
    <location>
        <position position="317"/>
    </location>
</feature>
<reference evidence="1" key="2">
    <citation type="journal article" date="2023" name="IMA Fungus">
        <title>Comparative genomic study of the Penicillium genus elucidates a diverse pangenome and 15 lateral gene transfer events.</title>
        <authorList>
            <person name="Petersen C."/>
            <person name="Sorensen T."/>
            <person name="Nielsen M.R."/>
            <person name="Sondergaard T.E."/>
            <person name="Sorensen J.L."/>
            <person name="Fitzpatrick D.A."/>
            <person name="Frisvad J.C."/>
            <person name="Nielsen K.L."/>
        </authorList>
    </citation>
    <scope>NUCLEOTIDE SEQUENCE</scope>
    <source>
        <strain evidence="1">IBT 30761</strain>
    </source>
</reference>
<gene>
    <name evidence="1" type="ORF">N7532_005305</name>
</gene>
<keyword evidence="2" id="KW-1185">Reference proteome</keyword>
<dbReference type="RefSeq" id="XP_056473958.1">
    <property type="nucleotide sequence ID" value="XM_056617799.1"/>
</dbReference>